<sequence>METKTKIFATKKNKFNRRKENEMDTTARQRVVAAGIIAKAAETLQITNMRLANYEYLVVSAELMETARSLKTVARQLRELHDLTE</sequence>
<accession>A0A5U1RW81</accession>
<dbReference type="EMBL" id="AAGJSG010000002">
    <property type="protein sequence ID" value="EBO8148737.1"/>
    <property type="molecule type" value="Genomic_DNA"/>
</dbReference>
<reference evidence="1" key="1">
    <citation type="submission" date="2018-09" db="EMBL/GenBank/DDBJ databases">
        <authorList>
            <consortium name="PulseNet: The National Subtyping Network for Foodborne Disease Surveillance"/>
            <person name="Tarr C.L."/>
            <person name="Trees E."/>
            <person name="Katz L.S."/>
            <person name="Carleton-Romer H.A."/>
            <person name="Stroika S."/>
            <person name="Kucerova Z."/>
            <person name="Roache K.F."/>
            <person name="Sabol A.L."/>
            <person name="Besser J."/>
            <person name="Gerner-Smidt P."/>
        </authorList>
    </citation>
    <scope>NUCLEOTIDE SEQUENCE</scope>
    <source>
        <strain evidence="1">PNUSAS053063</strain>
    </source>
</reference>
<protein>
    <submittedName>
        <fullName evidence="1">Uncharacterized protein</fullName>
    </submittedName>
</protein>
<name>A0A5U1RW81_SALER</name>
<gene>
    <name evidence="1" type="ORF">D3453_07185</name>
</gene>
<dbReference type="AlphaFoldDB" id="A0A5U1RW81"/>
<evidence type="ECO:0000313" key="1">
    <source>
        <dbReference type="EMBL" id="EBO8148737.1"/>
    </source>
</evidence>
<organism evidence="1">
    <name type="scientific">Salmonella enterica</name>
    <name type="common">Salmonella choleraesuis</name>
    <dbReference type="NCBI Taxonomy" id="28901"/>
    <lineage>
        <taxon>Bacteria</taxon>
        <taxon>Pseudomonadati</taxon>
        <taxon>Pseudomonadota</taxon>
        <taxon>Gammaproteobacteria</taxon>
        <taxon>Enterobacterales</taxon>
        <taxon>Enterobacteriaceae</taxon>
        <taxon>Salmonella</taxon>
    </lineage>
</organism>
<proteinExistence type="predicted"/>
<comment type="caution">
    <text evidence="1">The sequence shown here is derived from an EMBL/GenBank/DDBJ whole genome shotgun (WGS) entry which is preliminary data.</text>
</comment>